<reference evidence="1 2" key="1">
    <citation type="submission" date="2023-02" db="EMBL/GenBank/DDBJ databases">
        <title>Genome sequence of Sphingobacterium sp. KACC 22765.</title>
        <authorList>
            <person name="Kim S."/>
            <person name="Heo J."/>
            <person name="Kwon S.-W."/>
        </authorList>
    </citation>
    <scope>NUCLEOTIDE SEQUENCE [LARGE SCALE GENOMIC DNA]</scope>
    <source>
        <strain evidence="1 2">KACC 22765</strain>
    </source>
</reference>
<protein>
    <submittedName>
        <fullName evidence="1">DUF6055 domain-containing protein</fullName>
    </submittedName>
</protein>
<keyword evidence="2" id="KW-1185">Reference proteome</keyword>
<dbReference type="InterPro" id="IPR045690">
    <property type="entry name" value="DUF6055"/>
</dbReference>
<evidence type="ECO:0000313" key="1">
    <source>
        <dbReference type="EMBL" id="WDF69676.1"/>
    </source>
</evidence>
<dbReference type="RefSeq" id="WP_274268389.1">
    <property type="nucleotide sequence ID" value="NZ_CP117880.1"/>
</dbReference>
<dbReference type="Pfam" id="PF19527">
    <property type="entry name" value="DUF6055"/>
    <property type="match status" value="1"/>
</dbReference>
<sequence length="460" mass="52539">MKSILITFFLCLTLSFGWKVVSASTMLSSRLDTAVAQKAVYIPTKVWRVPANNDYSDSTSEYSNSRRAESANIVLFWAKEYGNRPVQLADASKRFDPEEVLRTCEEFYTAYTQDLKFVEVGNSFADKYKLLMYVFAGDDGTAYGGGAEDKIGVVWTPAARINKKPYGALAHEMGHSFQYLAKCDGHWAYSSPAEGSKGQTIFEMTAQYMLWQVYPNWITFENYHLQGFMEKTHYAFLHETNQYHAPFVLEYWSDLHGVDFVGKMWRLAQRGEDPVLTYKRLLDMDQAHFNDELFAGYLRFITWDLPRIREVSKAYANQHKTKLDRVADNTWRIAPGNAPQNYGYNAIPLAIPDKGLAKISLSFAGKTSLDGYRIRHPEEAGWRYGFLAVTKDGTRHYGDVHQQDKAKVGFAVPAETTHLWLVVMGAPKQHRIHLVDGKEETDEQWPYEIQLTGTSPLSDR</sequence>
<dbReference type="EMBL" id="CP117880">
    <property type="protein sequence ID" value="WDF69676.1"/>
    <property type="molecule type" value="Genomic_DNA"/>
</dbReference>
<dbReference type="Proteomes" id="UP001221558">
    <property type="component" value="Chromosome"/>
</dbReference>
<name>A0ABY7WJA8_9SPHI</name>
<proteinExistence type="predicted"/>
<accession>A0ABY7WJA8</accession>
<evidence type="ECO:0000313" key="2">
    <source>
        <dbReference type="Proteomes" id="UP001221558"/>
    </source>
</evidence>
<organism evidence="1 2">
    <name type="scientific">Sphingobacterium oryzagri</name>
    <dbReference type="NCBI Taxonomy" id="3025669"/>
    <lineage>
        <taxon>Bacteria</taxon>
        <taxon>Pseudomonadati</taxon>
        <taxon>Bacteroidota</taxon>
        <taxon>Sphingobacteriia</taxon>
        <taxon>Sphingobacteriales</taxon>
        <taxon>Sphingobacteriaceae</taxon>
        <taxon>Sphingobacterium</taxon>
    </lineage>
</organism>
<gene>
    <name evidence="1" type="ORF">PQ465_04665</name>
</gene>